<dbReference type="SUPFAM" id="SSF56672">
    <property type="entry name" value="DNA/RNA polymerases"/>
    <property type="match status" value="2"/>
</dbReference>
<evidence type="ECO:0000256" key="1">
    <source>
        <dbReference type="ARBA" id="ARBA00012417"/>
    </source>
</evidence>
<dbReference type="InterPro" id="IPR042087">
    <property type="entry name" value="DNA_pol_B_thumb"/>
</dbReference>
<keyword evidence="2" id="KW-0808">Transferase</keyword>
<dbReference type="PANTHER" id="PTHR45812">
    <property type="entry name" value="DNA POLYMERASE ZETA CATALYTIC SUBUNIT"/>
    <property type="match status" value="1"/>
</dbReference>
<dbReference type="InterPro" id="IPR030559">
    <property type="entry name" value="PolZ_Rev3"/>
</dbReference>
<feature type="domain" description="DNA-directed DNA polymerase family B multifunctional" evidence="6">
    <location>
        <begin position="153"/>
        <end position="330"/>
    </location>
</feature>
<evidence type="ECO:0000256" key="4">
    <source>
        <dbReference type="ARBA" id="ARBA00022932"/>
    </source>
</evidence>
<evidence type="ECO:0000313" key="7">
    <source>
        <dbReference type="EMBL" id="CAJ0943484.1"/>
    </source>
</evidence>
<dbReference type="PROSITE" id="PS00116">
    <property type="entry name" value="DNA_POLYMERASE_B"/>
    <property type="match status" value="1"/>
</dbReference>
<evidence type="ECO:0000259" key="6">
    <source>
        <dbReference type="Pfam" id="PF00136"/>
    </source>
</evidence>
<dbReference type="InterPro" id="IPR017964">
    <property type="entry name" value="DNA-dir_DNA_pol_B_CS"/>
</dbReference>
<name>A0ABN9LM39_9NEOB</name>
<evidence type="ECO:0000256" key="3">
    <source>
        <dbReference type="ARBA" id="ARBA00022695"/>
    </source>
</evidence>
<dbReference type="Pfam" id="PF00136">
    <property type="entry name" value="DNA_pol_B"/>
    <property type="match status" value="2"/>
</dbReference>
<comment type="caution">
    <text evidence="7">The sequence shown here is derived from an EMBL/GenBank/DDBJ whole genome shotgun (WGS) entry which is preliminary data.</text>
</comment>
<keyword evidence="8" id="KW-1185">Reference proteome</keyword>
<gene>
    <name evidence="7" type="ORF">RIMI_LOCUS9993189</name>
</gene>
<feature type="domain" description="DNA-directed DNA polymerase family B multifunctional" evidence="6">
    <location>
        <begin position="12"/>
        <end position="95"/>
    </location>
</feature>
<evidence type="ECO:0000256" key="5">
    <source>
        <dbReference type="SAM" id="MobiDB-lite"/>
    </source>
</evidence>
<feature type="compositionally biased region" description="Basic residues" evidence="5">
    <location>
        <begin position="406"/>
        <end position="416"/>
    </location>
</feature>
<dbReference type="EMBL" id="CAUEEQ010021233">
    <property type="protein sequence ID" value="CAJ0943484.1"/>
    <property type="molecule type" value="Genomic_DNA"/>
</dbReference>
<dbReference type="Gene3D" id="3.90.1600.10">
    <property type="entry name" value="Palm domain of DNA polymerase"/>
    <property type="match status" value="1"/>
</dbReference>
<accession>A0ABN9LM39</accession>
<feature type="region of interest" description="Disordered" evidence="5">
    <location>
        <begin position="373"/>
        <end position="457"/>
    </location>
</feature>
<reference evidence="7" key="1">
    <citation type="submission" date="2023-07" db="EMBL/GenBank/DDBJ databases">
        <authorList>
            <person name="Stuckert A."/>
        </authorList>
    </citation>
    <scope>NUCLEOTIDE SEQUENCE</scope>
</reference>
<protein>
    <recommendedName>
        <fullName evidence="1">DNA-directed DNA polymerase</fullName>
        <ecNumber evidence="1">2.7.7.7</ecNumber>
    </recommendedName>
</protein>
<evidence type="ECO:0000256" key="2">
    <source>
        <dbReference type="ARBA" id="ARBA00022679"/>
    </source>
</evidence>
<evidence type="ECO:0000313" key="8">
    <source>
        <dbReference type="Proteomes" id="UP001176940"/>
    </source>
</evidence>
<dbReference type="Gene3D" id="1.10.132.60">
    <property type="entry name" value="DNA polymerase family B, C-terminal domain"/>
    <property type="match status" value="1"/>
</dbReference>
<feature type="compositionally biased region" description="Low complexity" evidence="5">
    <location>
        <begin position="417"/>
        <end position="437"/>
    </location>
</feature>
<dbReference type="InterPro" id="IPR043502">
    <property type="entry name" value="DNA/RNA_pol_sf"/>
</dbReference>
<organism evidence="7 8">
    <name type="scientific">Ranitomeya imitator</name>
    <name type="common">mimic poison frog</name>
    <dbReference type="NCBI Taxonomy" id="111125"/>
    <lineage>
        <taxon>Eukaryota</taxon>
        <taxon>Metazoa</taxon>
        <taxon>Chordata</taxon>
        <taxon>Craniata</taxon>
        <taxon>Vertebrata</taxon>
        <taxon>Euteleostomi</taxon>
        <taxon>Amphibia</taxon>
        <taxon>Batrachia</taxon>
        <taxon>Anura</taxon>
        <taxon>Neobatrachia</taxon>
        <taxon>Hyloidea</taxon>
        <taxon>Dendrobatidae</taxon>
        <taxon>Dendrobatinae</taxon>
        <taxon>Ranitomeya</taxon>
    </lineage>
</organism>
<dbReference type="Proteomes" id="UP001176940">
    <property type="component" value="Unassembled WGS sequence"/>
</dbReference>
<dbReference type="InterPro" id="IPR006134">
    <property type="entry name" value="DNA-dir_DNA_pol_B_multi_dom"/>
</dbReference>
<proteinExistence type="predicted"/>
<dbReference type="PANTHER" id="PTHR45812:SF1">
    <property type="entry name" value="DNA POLYMERASE ZETA CATALYTIC SUBUNIT"/>
    <property type="match status" value="1"/>
</dbReference>
<sequence length="492" mass="54713">MNILFKVMPSHLNQIKVGDSIVHKARETLERAIKLVNNTKKWGAKVVYGDTDSMFVLLKGATKEQSFKIGEEIAEAVTATNPKPVKLKFEKFYACNQGKHRVTKRGPALSNPMFTRGPRDRWSLESCLCDSSPATTLRFTYDHGQVVSLVVIVYLPCVLQTKKRYVGYMYETLEQKDPVFDAKGIETVRRDACPAVGKILERSIKLLFETRDISQIKQYVQRQCMKLLQGKASMQDLTFAKEYRGSGTYRPGACVPALELTRKMVAYDRRSEPRVGERVPYVIVYGTPGVPLIQLVRRPIDVLQDHNLRLNATYYITKQILPPLNRVFSLIGVDVFNWYDELPRADAVVAPPEWVTSLSQSMASLTEAIKSLQTPAVGTDNPPVSGRASGSQESSACRGRALTRQTHGKRIRKASPRHSGASASWSSVSRSPSPAESGEVETDYESEGSLNFDKPGFQESVDSLIEAVNQSLGIEDELVSASDHKQLGLPGL</sequence>
<dbReference type="EC" id="2.7.7.7" evidence="1"/>
<keyword evidence="4" id="KW-0239">DNA-directed DNA polymerase</keyword>
<keyword evidence="3" id="KW-0548">Nucleotidyltransferase</keyword>
<dbReference type="InterPro" id="IPR023211">
    <property type="entry name" value="DNA_pol_palm_dom_sf"/>
</dbReference>